<dbReference type="EMBL" id="DLYI01000280">
    <property type="protein sequence ID" value="HAC30158.1"/>
    <property type="molecule type" value="Genomic_DNA"/>
</dbReference>
<proteinExistence type="predicted"/>
<sequence>MSYIVRSNGEDAILLGVVMRAGENGLEFGERLREFVSAEQGRLPLGMSIQTLTDQAEAITQAVDL</sequence>
<dbReference type="GO" id="GO:0000160">
    <property type="term" value="P:phosphorelay signal transduction system"/>
    <property type="evidence" value="ECO:0007669"/>
    <property type="project" value="InterPro"/>
</dbReference>
<evidence type="ECO:0000313" key="4">
    <source>
        <dbReference type="Proteomes" id="UP000261325"/>
    </source>
</evidence>
<protein>
    <recommendedName>
        <fullName evidence="2">Response regulatory domain-containing protein</fullName>
    </recommendedName>
</protein>
<comment type="caution">
    <text evidence="3">The sequence shown here is derived from an EMBL/GenBank/DDBJ whole genome shotgun (WGS) entry which is preliminary data.</text>
</comment>
<dbReference type="InterPro" id="IPR001789">
    <property type="entry name" value="Sig_transdc_resp-reg_receiver"/>
</dbReference>
<dbReference type="SUPFAM" id="SSF82693">
    <property type="entry name" value="Multidrug efflux transporter AcrB pore domain, PN1, PN2, PC1 and PC2 subdomains"/>
    <property type="match status" value="1"/>
</dbReference>
<name>A0A3B8WRC2_MARNT</name>
<gene>
    <name evidence="3" type="ORF">DCF82_20480</name>
</gene>
<evidence type="ECO:0000259" key="2">
    <source>
        <dbReference type="PROSITE" id="PS50110"/>
    </source>
</evidence>
<dbReference type="Proteomes" id="UP000261325">
    <property type="component" value="Unassembled WGS sequence"/>
</dbReference>
<accession>A0A3B8WRC2</accession>
<dbReference type="AlphaFoldDB" id="A0A3B8WRC2"/>
<reference evidence="3 4" key="1">
    <citation type="journal article" date="2018" name="Nat. Biotechnol.">
        <title>A standardized bacterial taxonomy based on genome phylogeny substantially revises the tree of life.</title>
        <authorList>
            <person name="Parks D.H."/>
            <person name="Chuvochina M."/>
            <person name="Waite D.W."/>
            <person name="Rinke C."/>
            <person name="Skarshewski A."/>
            <person name="Chaumeil P.A."/>
            <person name="Hugenholtz P."/>
        </authorList>
    </citation>
    <scope>NUCLEOTIDE SEQUENCE [LARGE SCALE GENOMIC DNA]</scope>
    <source>
        <strain evidence="3">UBA9049</strain>
    </source>
</reference>
<evidence type="ECO:0000256" key="1">
    <source>
        <dbReference type="PROSITE-ProRule" id="PRU00169"/>
    </source>
</evidence>
<dbReference type="PROSITE" id="PS50110">
    <property type="entry name" value="RESPONSE_REGULATORY"/>
    <property type="match status" value="1"/>
</dbReference>
<feature type="non-terminal residue" evidence="3">
    <location>
        <position position="65"/>
    </location>
</feature>
<comment type="caution">
    <text evidence="1">Lacks conserved residue(s) required for the propagation of feature annotation.</text>
</comment>
<evidence type="ECO:0000313" key="3">
    <source>
        <dbReference type="EMBL" id="HAC30158.1"/>
    </source>
</evidence>
<organism evidence="3 4">
    <name type="scientific">Marinobacter nauticus</name>
    <name type="common">Marinobacter hydrocarbonoclasticus</name>
    <name type="synonym">Marinobacter aquaeolei</name>
    <dbReference type="NCBI Taxonomy" id="2743"/>
    <lineage>
        <taxon>Bacteria</taxon>
        <taxon>Pseudomonadati</taxon>
        <taxon>Pseudomonadota</taxon>
        <taxon>Gammaproteobacteria</taxon>
        <taxon>Pseudomonadales</taxon>
        <taxon>Marinobacteraceae</taxon>
        <taxon>Marinobacter</taxon>
    </lineage>
</organism>
<dbReference type="Gene3D" id="3.30.70.1320">
    <property type="entry name" value="Multidrug efflux transporter AcrB pore domain like"/>
    <property type="match status" value="1"/>
</dbReference>
<feature type="domain" description="Response regulatory" evidence="2">
    <location>
        <begin position="1"/>
        <end position="65"/>
    </location>
</feature>